<keyword evidence="3" id="KW-1185">Reference proteome</keyword>
<dbReference type="STRING" id="1605367.AFM12_12265"/>
<evidence type="ECO:0000256" key="1">
    <source>
        <dbReference type="SAM" id="Phobius"/>
    </source>
</evidence>
<feature type="transmembrane region" description="Helical" evidence="1">
    <location>
        <begin position="47"/>
        <end position="63"/>
    </location>
</feature>
<evidence type="ECO:0000313" key="3">
    <source>
        <dbReference type="Proteomes" id="UP000050454"/>
    </source>
</evidence>
<organism evidence="2 3">
    <name type="scientific">Jiulongibacter sediminis</name>
    <dbReference type="NCBI Taxonomy" id="1605367"/>
    <lineage>
        <taxon>Bacteria</taxon>
        <taxon>Pseudomonadati</taxon>
        <taxon>Bacteroidota</taxon>
        <taxon>Cytophagia</taxon>
        <taxon>Cytophagales</taxon>
        <taxon>Leadbetterellaceae</taxon>
        <taxon>Jiulongibacter</taxon>
    </lineage>
</organism>
<feature type="transmembrane region" description="Helical" evidence="1">
    <location>
        <begin position="161"/>
        <end position="181"/>
    </location>
</feature>
<sequence length="310" mass="35240">MAFFYFLPPASLHKTILPEAIVIDLALTIPAIYFLMIRKGTIPKTTVIPVFVIGLVIATLILPKDQQNSLDFVKKWIAPVIELGALTYVSTKIYQARKAFKIKEQHLDFYQALKQATAEILPPKLSVFLATELATFYYGLLYWRKVKPKEFTYHQNTGTAVLLYALVGLVGIETIAFHLLLGRWSIVAAWILTVLSVYSGIQILGFAKSLSKRPIRIENNRLFLPYGIMAEANIGFDQIERIEPSKNSMELDKNTVQLSPLGDLDSYNLILHFKKHIQFTSFYGSKKECVSLAIFIDQKEEFLEMLQSKI</sequence>
<name>A0A0P7C0N8_9BACT</name>
<keyword evidence="1" id="KW-0472">Membrane</keyword>
<evidence type="ECO:0008006" key="4">
    <source>
        <dbReference type="Google" id="ProtNLM"/>
    </source>
</evidence>
<evidence type="ECO:0000313" key="2">
    <source>
        <dbReference type="EMBL" id="KPM48150.1"/>
    </source>
</evidence>
<feature type="transmembrane region" description="Helical" evidence="1">
    <location>
        <begin position="16"/>
        <end position="35"/>
    </location>
</feature>
<keyword evidence="1" id="KW-1133">Transmembrane helix</keyword>
<feature type="transmembrane region" description="Helical" evidence="1">
    <location>
        <begin position="187"/>
        <end position="207"/>
    </location>
</feature>
<dbReference type="EMBL" id="LGTQ01000009">
    <property type="protein sequence ID" value="KPM48150.1"/>
    <property type="molecule type" value="Genomic_DNA"/>
</dbReference>
<accession>A0A0P7C0N8</accession>
<feature type="transmembrane region" description="Helical" evidence="1">
    <location>
        <begin position="120"/>
        <end position="140"/>
    </location>
</feature>
<dbReference type="Proteomes" id="UP000050454">
    <property type="component" value="Unassembled WGS sequence"/>
</dbReference>
<reference evidence="2 3" key="1">
    <citation type="submission" date="2015-07" db="EMBL/GenBank/DDBJ databases">
        <title>The draft genome sequence of Leadbetterella sp. JN14-9.</title>
        <authorList>
            <person name="Liu Y."/>
            <person name="Du J."/>
            <person name="Shao Z."/>
        </authorList>
    </citation>
    <scope>NUCLEOTIDE SEQUENCE [LARGE SCALE GENOMIC DNA]</scope>
    <source>
        <strain evidence="2 3">JN14-9</strain>
    </source>
</reference>
<gene>
    <name evidence="2" type="ORF">AFM12_12265</name>
</gene>
<protein>
    <recommendedName>
        <fullName evidence="4">PH domain-containing protein</fullName>
    </recommendedName>
</protein>
<keyword evidence="1" id="KW-0812">Transmembrane</keyword>
<comment type="caution">
    <text evidence="2">The sequence shown here is derived from an EMBL/GenBank/DDBJ whole genome shotgun (WGS) entry which is preliminary data.</text>
</comment>
<proteinExistence type="predicted"/>
<dbReference type="AlphaFoldDB" id="A0A0P7C0N8"/>